<evidence type="ECO:0000256" key="4">
    <source>
        <dbReference type="ARBA" id="ARBA00022806"/>
    </source>
</evidence>
<protein>
    <submittedName>
        <fullName evidence="8">p-loop containing nucleoside triphosphate hydrolase protein</fullName>
    </submittedName>
</protein>
<dbReference type="InterPro" id="IPR000571">
    <property type="entry name" value="Znf_CCCH"/>
</dbReference>
<dbReference type="InterPro" id="IPR045055">
    <property type="entry name" value="DNA2/NAM7-like"/>
</dbReference>
<evidence type="ECO:0000313" key="9">
    <source>
        <dbReference type="Proteomes" id="UP000076632"/>
    </source>
</evidence>
<evidence type="ECO:0000256" key="3">
    <source>
        <dbReference type="ARBA" id="ARBA00022771"/>
    </source>
</evidence>
<dbReference type="GO" id="GO:0008270">
    <property type="term" value="F:zinc ion binding"/>
    <property type="evidence" value="ECO:0007669"/>
    <property type="project" value="UniProtKB-KW"/>
</dbReference>
<keyword evidence="5 6" id="KW-0862">Zinc</keyword>
<evidence type="ECO:0000256" key="1">
    <source>
        <dbReference type="ARBA" id="ARBA00022723"/>
    </source>
</evidence>
<evidence type="ECO:0000256" key="6">
    <source>
        <dbReference type="PROSITE-ProRule" id="PRU00723"/>
    </source>
</evidence>
<dbReference type="GO" id="GO:0016787">
    <property type="term" value="F:hydrolase activity"/>
    <property type="evidence" value="ECO:0007669"/>
    <property type="project" value="UniProtKB-KW"/>
</dbReference>
<accession>A0A164ZYK9</accession>
<dbReference type="Proteomes" id="UP000076632">
    <property type="component" value="Unassembled WGS sequence"/>
</dbReference>
<gene>
    <name evidence="8" type="ORF">L228DRAFT_39185</name>
</gene>
<dbReference type="OMA" id="RERCELM"/>
<feature type="zinc finger region" description="C3H1-type" evidence="6">
    <location>
        <begin position="17"/>
        <end position="44"/>
    </location>
</feature>
<proteinExistence type="predicted"/>
<evidence type="ECO:0000313" key="8">
    <source>
        <dbReference type="EMBL" id="KZF19706.1"/>
    </source>
</evidence>
<dbReference type="PANTHER" id="PTHR10887:SF445">
    <property type="entry name" value="NFX1-TYPE ZINC FINGER-CONTAINING PROTEIN 1"/>
    <property type="match status" value="1"/>
</dbReference>
<dbReference type="PROSITE" id="PS50103">
    <property type="entry name" value="ZF_C3H1"/>
    <property type="match status" value="1"/>
</dbReference>
<dbReference type="CDD" id="cd18808">
    <property type="entry name" value="SF1_C_Upf1"/>
    <property type="match status" value="1"/>
</dbReference>
<keyword evidence="4" id="KW-0067">ATP-binding</keyword>
<keyword evidence="4" id="KW-0547">Nucleotide-binding</keyword>
<dbReference type="GO" id="GO:0031380">
    <property type="term" value="C:nuclear RNA-directed RNA polymerase complex"/>
    <property type="evidence" value="ECO:0007669"/>
    <property type="project" value="TreeGrafter"/>
</dbReference>
<dbReference type="CDD" id="cd06008">
    <property type="entry name" value="NF-X1-zinc-finger"/>
    <property type="match status" value="1"/>
</dbReference>
<dbReference type="GO" id="GO:0031048">
    <property type="term" value="P:regulatory ncRNA-mediated heterochromatin formation"/>
    <property type="evidence" value="ECO:0007669"/>
    <property type="project" value="TreeGrafter"/>
</dbReference>
<evidence type="ECO:0000256" key="5">
    <source>
        <dbReference type="ARBA" id="ARBA00022833"/>
    </source>
</evidence>
<dbReference type="InterPro" id="IPR047187">
    <property type="entry name" value="SF1_C_Upf1"/>
</dbReference>
<dbReference type="SMART" id="SM00438">
    <property type="entry name" value="ZnF_NFX"/>
    <property type="match status" value="3"/>
</dbReference>
<dbReference type="RefSeq" id="XP_018185261.1">
    <property type="nucleotide sequence ID" value="XM_018336548.1"/>
</dbReference>
<keyword evidence="4" id="KW-0347">Helicase</keyword>
<dbReference type="InterPro" id="IPR027417">
    <property type="entry name" value="P-loop_NTPase"/>
</dbReference>
<evidence type="ECO:0000259" key="7">
    <source>
        <dbReference type="PROSITE" id="PS50103"/>
    </source>
</evidence>
<keyword evidence="2" id="KW-0677">Repeat</keyword>
<organism evidence="8 9">
    <name type="scientific">Xylona heveae (strain CBS 132557 / TC161)</name>
    <dbReference type="NCBI Taxonomy" id="1328760"/>
    <lineage>
        <taxon>Eukaryota</taxon>
        <taxon>Fungi</taxon>
        <taxon>Dikarya</taxon>
        <taxon>Ascomycota</taxon>
        <taxon>Pezizomycotina</taxon>
        <taxon>Xylonomycetes</taxon>
        <taxon>Xylonales</taxon>
        <taxon>Xylonaceae</taxon>
        <taxon>Xylona</taxon>
    </lineage>
</organism>
<reference evidence="8 9" key="1">
    <citation type="journal article" date="2016" name="Fungal Biol.">
        <title>The genome of Xylona heveae provides a window into fungal endophytism.</title>
        <authorList>
            <person name="Gazis R."/>
            <person name="Kuo A."/>
            <person name="Riley R."/>
            <person name="LaButti K."/>
            <person name="Lipzen A."/>
            <person name="Lin J."/>
            <person name="Amirebrahimi M."/>
            <person name="Hesse C.N."/>
            <person name="Spatafora J.W."/>
            <person name="Henrissat B."/>
            <person name="Hainaut M."/>
            <person name="Grigoriev I.V."/>
            <person name="Hibbett D.S."/>
        </authorList>
    </citation>
    <scope>NUCLEOTIDE SEQUENCE [LARGE SCALE GENOMIC DNA]</scope>
    <source>
        <strain evidence="8 9">TC161</strain>
    </source>
</reference>
<dbReference type="InterPro" id="IPR041677">
    <property type="entry name" value="DNA2/NAM7_AAA_11"/>
</dbReference>
<dbReference type="InterPro" id="IPR041679">
    <property type="entry name" value="DNA2/NAM7-like_C"/>
</dbReference>
<evidence type="ECO:0000256" key="2">
    <source>
        <dbReference type="ARBA" id="ARBA00022737"/>
    </source>
</evidence>
<keyword evidence="3 6" id="KW-0863">Zinc-finger</keyword>
<dbReference type="EMBL" id="KV407465">
    <property type="protein sequence ID" value="KZF19706.1"/>
    <property type="molecule type" value="Genomic_DNA"/>
</dbReference>
<sequence length="1553" mass="175087">MVQFGAHQLPPPVLQERQRASLCSQYLQGYCSNGNSCTDSHDLCRVVETDLSLSLSLARVSVDSAPNFISNRPRTQLDPPFDSDGPGFLSLSGARHNNDHINIQDIRILPTTDEILSGRPPFVPSKSHQISHVEGDGQPKLVDALFRMLRYESTEMLADVSYRAGQMLFERPDGSPAIDNGLIRQETPRGSRFSLFRDVKFEDFSFDERCGLIVRVSYWCPPSFRGHGNMSKSGFLERGMLVALVGLDADHRSLSVTFFEVHLRQSTEAMLSRGGKGIRASVQLSFAQKDERNDFTRILLYKTSICRGEFVLVEFPNVLLASFSSCLKRLQNLYNGNKLPFAPLIAPSFYQATSFNIQPPAYARQPGFSFNLSNLRRPERRTLTCELRMSLEDVADEDQRTKFMNRLGKETTLDEGQSVALIECLTRELAFTQGPPGTGKTYLGVALVKAILASQPEDSQRPIIAVCMTNHALDSFLEDLKNEGITSIARLGGGSKKEWTKPHLLKELSRKMKVSRKDRHETYTHRARREALFSQGTKWCAAINGERLDWHVVKEHLASHYPSIYDQFSSMESADDGSPNRRLARKAIGFIYHCWSQGADIVSLPTLSEEFGTYLGVDPFFENNSSAAPGIIQALFDKITTRCRQSHDLTAHGVNIWSMSLTERHDLLDRWKNELGDRLLVDQLVELQCRHFNADKNWLKGRDDRDSRCLQNQQVIGLTTTACAAYWDLLNKVQARVVICEEAGEVMEAHTMCTLFPSVEHAIFIGDPLQLRPHVRERNLSLETTIGSHYRLDESLFERLAMTKDEWMEPFPVSKLNLQRRMHPDIADLSRATLYPYLKDHDSTKSHKRVAGMVHRMYWFNHHMPEDTPNGASKATSSFSNLFEVEMVAGLVNYLVSGNEYGLNDIAVLTPYNGQLAALTRFLSLNCSVWLSESDREELIAAGLLSEENAPAGYKTHVGVLDMLRVATIDNFQGEEAKIIIFSAVRSNAEKNVGFLKTENRINVACSRARDGFYVIGNADVVRNVPMWSKIINVFRSKQLLGPRFLLSCSRHPHGVGRAFIPSDWEKVGQCPLLCGKLLSCGHFCKEKCHDPELHSRMKCLEDCRRVHKCGHKCQNACGDPCSDCNLSRRFVLSCGHSTLLPCQEQSRLSEIRCGHVKKRELLSCGHMLRITCSNRDEPRRCTEQCGAFLRCGHICKSACSECAALPAHPPCRTLCKRRLECGHICPAKCHAGACPRCDHCLPSTIKPPKISGPCLGEDFKSIKAIGKRIATLAASSERDSELLANQFEKFCDNVKPGPLSAETNQSLVHERGNWMNGVQAQIDSFKGEIAVSFERNYDNQVASEFQPRENNPKWAFSAQLDYLFHRCRLATLREAMKTASHLKQVPDASERLPAIAEALHVMIGERAQSNIESMEKSISYCEAHSLQFLKVCMRLTKIEFHLISKALDVQDEDEIERDMDKARAACNDLPRISSTLGKAFNHVEQALQAENLIEMPFYEYGLDNYWRRWMACDDQPLKQCANGHVYPNEGLDYCMDCGNEAERLMSDAEYRV</sequence>
<keyword evidence="1 6" id="KW-0479">Metal-binding</keyword>
<dbReference type="GO" id="GO:0004386">
    <property type="term" value="F:helicase activity"/>
    <property type="evidence" value="ECO:0007669"/>
    <property type="project" value="InterPro"/>
</dbReference>
<dbReference type="Gene3D" id="3.40.50.300">
    <property type="entry name" value="P-loop containing nucleotide triphosphate hydrolases"/>
    <property type="match status" value="3"/>
</dbReference>
<dbReference type="SUPFAM" id="SSF52540">
    <property type="entry name" value="P-loop containing nucleoside triphosphate hydrolases"/>
    <property type="match status" value="1"/>
</dbReference>
<dbReference type="InterPro" id="IPR000967">
    <property type="entry name" value="Znf_NFX1"/>
</dbReference>
<keyword evidence="9" id="KW-1185">Reference proteome</keyword>
<dbReference type="InParanoid" id="A0A164ZYK9"/>
<dbReference type="Pfam" id="PF13086">
    <property type="entry name" value="AAA_11"/>
    <property type="match status" value="1"/>
</dbReference>
<keyword evidence="8" id="KW-0378">Hydrolase</keyword>
<dbReference type="STRING" id="1328760.A0A164ZYK9"/>
<name>A0A164ZYK9_XYLHT</name>
<dbReference type="Pfam" id="PF13087">
    <property type="entry name" value="AAA_12"/>
    <property type="match status" value="1"/>
</dbReference>
<feature type="domain" description="C3H1-type" evidence="7">
    <location>
        <begin position="17"/>
        <end position="44"/>
    </location>
</feature>
<dbReference type="GeneID" id="28901685"/>
<dbReference type="PANTHER" id="PTHR10887">
    <property type="entry name" value="DNA2/NAM7 HELICASE FAMILY"/>
    <property type="match status" value="1"/>
</dbReference>
<dbReference type="OrthoDB" id="2423195at2759"/>